<dbReference type="Proteomes" id="UP001300692">
    <property type="component" value="Unassembled WGS sequence"/>
</dbReference>
<keyword evidence="1" id="KW-1133">Transmembrane helix</keyword>
<evidence type="ECO:0000256" key="1">
    <source>
        <dbReference type="SAM" id="Phobius"/>
    </source>
</evidence>
<organism evidence="2 3">
    <name type="scientific">Reichenbachiella ulvae</name>
    <dbReference type="NCBI Taxonomy" id="2980104"/>
    <lineage>
        <taxon>Bacteria</taxon>
        <taxon>Pseudomonadati</taxon>
        <taxon>Bacteroidota</taxon>
        <taxon>Cytophagia</taxon>
        <taxon>Cytophagales</taxon>
        <taxon>Reichenbachiellaceae</taxon>
        <taxon>Reichenbachiella</taxon>
    </lineage>
</organism>
<keyword evidence="3" id="KW-1185">Reference proteome</keyword>
<keyword evidence="1" id="KW-0472">Membrane</keyword>
<dbReference type="EMBL" id="JAOYOD010000001">
    <property type="protein sequence ID" value="MCV9386719.1"/>
    <property type="molecule type" value="Genomic_DNA"/>
</dbReference>
<keyword evidence="1" id="KW-0812">Transmembrane</keyword>
<dbReference type="RefSeq" id="WP_264137544.1">
    <property type="nucleotide sequence ID" value="NZ_JAOYOD010000001.1"/>
</dbReference>
<sequence>MSEESQMGWYILVYTSGPIGLIVLIKILTGIKIVSIKKEKFEFNMPFRFKKTRFESRDIEKWSHTTIKTYGGQYEEVIWKLKSGQQLGLSKQENTEFDKVLRYMKKKLKKLQA</sequence>
<feature type="transmembrane region" description="Helical" evidence="1">
    <location>
        <begin position="6"/>
        <end position="28"/>
    </location>
</feature>
<evidence type="ECO:0000313" key="2">
    <source>
        <dbReference type="EMBL" id="MCV9386719.1"/>
    </source>
</evidence>
<name>A0ABT3CT72_9BACT</name>
<accession>A0ABT3CT72</accession>
<reference evidence="2 3" key="1">
    <citation type="submission" date="2022-10" db="EMBL/GenBank/DDBJ databases">
        <title>Comparative genomics and taxonomic characterization of three novel marine species of genus Reichenbachiella exhibiting antioxidant and polysaccharide degradation activities.</title>
        <authorList>
            <person name="Muhammad N."/>
            <person name="Lee Y.-J."/>
            <person name="Ko J."/>
            <person name="Kim S.-G."/>
        </authorList>
    </citation>
    <scope>NUCLEOTIDE SEQUENCE [LARGE SCALE GENOMIC DNA]</scope>
    <source>
        <strain evidence="2 3">ABR2-5</strain>
    </source>
</reference>
<comment type="caution">
    <text evidence="2">The sequence shown here is derived from an EMBL/GenBank/DDBJ whole genome shotgun (WGS) entry which is preliminary data.</text>
</comment>
<proteinExistence type="predicted"/>
<gene>
    <name evidence="2" type="ORF">N7U62_08600</name>
</gene>
<evidence type="ECO:0000313" key="3">
    <source>
        <dbReference type="Proteomes" id="UP001300692"/>
    </source>
</evidence>
<protein>
    <submittedName>
        <fullName evidence="2">Uncharacterized protein</fullName>
    </submittedName>
</protein>